<feature type="compositionally biased region" description="Polar residues" evidence="1">
    <location>
        <begin position="443"/>
        <end position="453"/>
    </location>
</feature>
<evidence type="ECO:0000313" key="2">
    <source>
        <dbReference type="EMBL" id="TNV80641.1"/>
    </source>
</evidence>
<evidence type="ECO:0000256" key="1">
    <source>
        <dbReference type="SAM" id="MobiDB-lite"/>
    </source>
</evidence>
<dbReference type="AlphaFoldDB" id="A0A8J8NS79"/>
<feature type="compositionally biased region" description="Basic and acidic residues" evidence="1">
    <location>
        <begin position="353"/>
        <end position="365"/>
    </location>
</feature>
<keyword evidence="3" id="KW-1185">Reference proteome</keyword>
<feature type="region of interest" description="Disordered" evidence="1">
    <location>
        <begin position="330"/>
        <end position="386"/>
    </location>
</feature>
<gene>
    <name evidence="2" type="ORF">FGO68_gene15694</name>
</gene>
<evidence type="ECO:0000313" key="3">
    <source>
        <dbReference type="Proteomes" id="UP000785679"/>
    </source>
</evidence>
<feature type="region of interest" description="Disordered" evidence="1">
    <location>
        <begin position="1"/>
        <end position="51"/>
    </location>
</feature>
<feature type="compositionally biased region" description="Low complexity" evidence="1">
    <location>
        <begin position="36"/>
        <end position="47"/>
    </location>
</feature>
<dbReference type="Proteomes" id="UP000785679">
    <property type="component" value="Unassembled WGS sequence"/>
</dbReference>
<dbReference type="OrthoDB" id="10685246at2759"/>
<name>A0A8J8NS79_HALGN</name>
<comment type="caution">
    <text evidence="2">The sequence shown here is derived from an EMBL/GenBank/DDBJ whole genome shotgun (WGS) entry which is preliminary data.</text>
</comment>
<protein>
    <submittedName>
        <fullName evidence="2">Uncharacterized protein</fullName>
    </submittedName>
</protein>
<feature type="region of interest" description="Disordered" evidence="1">
    <location>
        <begin position="443"/>
        <end position="515"/>
    </location>
</feature>
<reference evidence="2" key="1">
    <citation type="submission" date="2019-06" db="EMBL/GenBank/DDBJ databases">
        <authorList>
            <person name="Zheng W."/>
        </authorList>
    </citation>
    <scope>NUCLEOTIDE SEQUENCE</scope>
    <source>
        <strain evidence="2">QDHG01</strain>
    </source>
</reference>
<feature type="compositionally biased region" description="Basic and acidic residues" evidence="1">
    <location>
        <begin position="456"/>
        <end position="476"/>
    </location>
</feature>
<proteinExistence type="predicted"/>
<dbReference type="EMBL" id="RRYP01007244">
    <property type="protein sequence ID" value="TNV80641.1"/>
    <property type="molecule type" value="Genomic_DNA"/>
</dbReference>
<organism evidence="2 3">
    <name type="scientific">Halteria grandinella</name>
    <dbReference type="NCBI Taxonomy" id="5974"/>
    <lineage>
        <taxon>Eukaryota</taxon>
        <taxon>Sar</taxon>
        <taxon>Alveolata</taxon>
        <taxon>Ciliophora</taxon>
        <taxon>Intramacronucleata</taxon>
        <taxon>Spirotrichea</taxon>
        <taxon>Stichotrichia</taxon>
        <taxon>Sporadotrichida</taxon>
        <taxon>Halteriidae</taxon>
        <taxon>Halteria</taxon>
    </lineage>
</organism>
<feature type="compositionally biased region" description="Low complexity" evidence="1">
    <location>
        <begin position="499"/>
        <end position="511"/>
    </location>
</feature>
<accession>A0A8J8NS79</accession>
<sequence>MHVIKEKDSGTIWLMHRSSSQSSQANKGQKVNTPTNQQQNKNKGGFKANKENEGASFPLIAHEANKWNADIPYTFNNGQEKMVLLQQTTPPEEEVVKVVDEQEQMKLSRTRLEQLFVNKEGHSMAANGQNDYSNMQESQAQPNQPFNKQAGFYHQNSLGYSGSNQFLINGSMASHFGYLEDEDLSRYPLLDMRQQLHSGEGMLKKKSKTLKRVQNSTYERHLQWDKARKARIQEMRETLSINEVEGCTFQPQIQLQPRKSLRVNRNKDQYQSRNKYQEQLERHVNRLTISSLRKEYARQLEALTPGSGMLWSSIQFPTVGIAPNITGLNTPNQDGACSPVECRSRSRSHSMTKSRDGKSGIKSLERPMSPTQGAHNYSKRRHQHYPHTDQVAKLLSGQKTVEAMRYKSLHEDLNQSVLSNAQDINSIVQDQHSLLLLSSVNQTHNSRHQNQPLSPHGRESVTFSERRPSNGQEDPRFYSIQPDRQKDTLPSHNTSRPCMQSSQMRSVRSSSNMGLKSATSLRANMRATSIRQANPEQIISLIHQHIQALPI</sequence>
<feature type="compositionally biased region" description="Polar residues" evidence="1">
    <location>
        <begin position="17"/>
        <end position="35"/>
    </location>
</feature>